<evidence type="ECO:0000313" key="6">
    <source>
        <dbReference type="EMBL" id="GFG89225.1"/>
    </source>
</evidence>
<evidence type="ECO:0000313" key="7">
    <source>
        <dbReference type="Proteomes" id="UP000465360"/>
    </source>
</evidence>
<reference evidence="6 7" key="1">
    <citation type="journal article" date="2019" name="Emerg. Microbes Infect.">
        <title>Comprehensive subspecies identification of 175 nontuberculous mycobacteria species based on 7547 genomic profiles.</title>
        <authorList>
            <person name="Matsumoto Y."/>
            <person name="Kinjo T."/>
            <person name="Motooka D."/>
            <person name="Nabeya D."/>
            <person name="Jung N."/>
            <person name="Uechi K."/>
            <person name="Horii T."/>
            <person name="Iida T."/>
            <person name="Fujita J."/>
            <person name="Nakamura S."/>
        </authorList>
    </citation>
    <scope>NUCLEOTIDE SEQUENCE [LARGE SCALE GENOMIC DNA]</scope>
    <source>
        <strain evidence="6 7">JCM 30725</strain>
    </source>
</reference>
<accession>A0A7I9YKK6</accession>
<proteinExistence type="predicted"/>
<dbReference type="InterPro" id="IPR036259">
    <property type="entry name" value="MFS_trans_sf"/>
</dbReference>
<sequence>MLLGYFMTLIDWTAVSVANPSIMAAVGVATLAGPLFGGVLVDQLSWEWIFFVNVPIGVIAFGLGIWLMPAMPINRHRFDVVGVVLSGVALFLVVFALQEFRSHQGAPWIWAMFGAGLVAMAGFVYIRAFLDEGINVIADDLIWTRDWLLDLLRVFTGYQVWLVGVHVSDEEGARREAARGNRLAGVNRGSARAAHAHTEYDFEIDTTDVPMPELARQLHDRYESCRQPAAFARLSSRYLS</sequence>
<dbReference type="SUPFAM" id="SSF103473">
    <property type="entry name" value="MFS general substrate transporter"/>
    <property type="match status" value="1"/>
</dbReference>
<dbReference type="EMBL" id="BLKZ01000001">
    <property type="protein sequence ID" value="GFG89225.1"/>
    <property type="molecule type" value="Genomic_DNA"/>
</dbReference>
<dbReference type="Gene3D" id="3.40.50.300">
    <property type="entry name" value="P-loop containing nucleotide triphosphate hydrolases"/>
    <property type="match status" value="1"/>
</dbReference>
<comment type="subcellular location">
    <subcellularLocation>
        <location evidence="1">Membrane</location>
        <topology evidence="1">Multi-pass membrane protein</topology>
    </subcellularLocation>
</comment>
<organism evidence="6 7">
    <name type="scientific">Mycobacterium bourgelatii</name>
    <dbReference type="NCBI Taxonomy" id="1273442"/>
    <lineage>
        <taxon>Bacteria</taxon>
        <taxon>Bacillati</taxon>
        <taxon>Actinomycetota</taxon>
        <taxon>Actinomycetes</taxon>
        <taxon>Mycobacteriales</taxon>
        <taxon>Mycobacteriaceae</taxon>
        <taxon>Mycobacterium</taxon>
    </lineage>
</organism>
<feature type="transmembrane region" description="Helical" evidence="5">
    <location>
        <begin position="80"/>
        <end position="97"/>
    </location>
</feature>
<dbReference type="Pfam" id="PF07931">
    <property type="entry name" value="CPT"/>
    <property type="match status" value="1"/>
</dbReference>
<gene>
    <name evidence="6" type="ORF">MBOU_12670</name>
</gene>
<dbReference type="InterPro" id="IPR027417">
    <property type="entry name" value="P-loop_NTPase"/>
</dbReference>
<dbReference type="AlphaFoldDB" id="A0A7I9YKK6"/>
<dbReference type="SUPFAM" id="SSF52540">
    <property type="entry name" value="P-loop containing nucleoside triphosphate hydrolases"/>
    <property type="match status" value="1"/>
</dbReference>
<feature type="transmembrane region" description="Helical" evidence="5">
    <location>
        <begin position="48"/>
        <end position="68"/>
    </location>
</feature>
<name>A0A7I9YKK6_MYCBU</name>
<keyword evidence="2 5" id="KW-0812">Transmembrane</keyword>
<evidence type="ECO:0000256" key="1">
    <source>
        <dbReference type="ARBA" id="ARBA00004141"/>
    </source>
</evidence>
<keyword evidence="3 5" id="KW-1133">Transmembrane helix</keyword>
<dbReference type="Proteomes" id="UP000465360">
    <property type="component" value="Unassembled WGS sequence"/>
</dbReference>
<evidence type="ECO:0008006" key="8">
    <source>
        <dbReference type="Google" id="ProtNLM"/>
    </source>
</evidence>
<dbReference type="GO" id="GO:0022857">
    <property type="term" value="F:transmembrane transporter activity"/>
    <property type="evidence" value="ECO:0007669"/>
    <property type="project" value="InterPro"/>
</dbReference>
<evidence type="ECO:0000256" key="3">
    <source>
        <dbReference type="ARBA" id="ARBA00022989"/>
    </source>
</evidence>
<dbReference type="GO" id="GO:0016020">
    <property type="term" value="C:membrane"/>
    <property type="evidence" value="ECO:0007669"/>
    <property type="project" value="UniProtKB-SubCell"/>
</dbReference>
<protein>
    <recommendedName>
        <fullName evidence="8">MFS transporter</fullName>
    </recommendedName>
</protein>
<evidence type="ECO:0000256" key="2">
    <source>
        <dbReference type="ARBA" id="ARBA00022692"/>
    </source>
</evidence>
<dbReference type="PANTHER" id="PTHR42718">
    <property type="entry name" value="MAJOR FACILITATOR SUPERFAMILY MULTIDRUG TRANSPORTER MFSC"/>
    <property type="match status" value="1"/>
</dbReference>
<evidence type="ECO:0000256" key="4">
    <source>
        <dbReference type="ARBA" id="ARBA00023136"/>
    </source>
</evidence>
<evidence type="ECO:0000256" key="5">
    <source>
        <dbReference type="SAM" id="Phobius"/>
    </source>
</evidence>
<keyword evidence="7" id="KW-1185">Reference proteome</keyword>
<keyword evidence="4 5" id="KW-0472">Membrane</keyword>
<feature type="transmembrane region" description="Helical" evidence="5">
    <location>
        <begin position="109"/>
        <end position="130"/>
    </location>
</feature>
<feature type="transmembrane region" description="Helical" evidence="5">
    <location>
        <begin position="12"/>
        <end position="36"/>
    </location>
</feature>
<dbReference type="PANTHER" id="PTHR42718:SF42">
    <property type="entry name" value="EXPORT PROTEIN"/>
    <property type="match status" value="1"/>
</dbReference>
<comment type="caution">
    <text evidence="6">The sequence shown here is derived from an EMBL/GenBank/DDBJ whole genome shotgun (WGS) entry which is preliminary data.</text>
</comment>